<evidence type="ECO:0000313" key="2">
    <source>
        <dbReference type="Proteomes" id="UP000629098"/>
    </source>
</evidence>
<gene>
    <name evidence="1" type="ORF">ICL16_24725</name>
</gene>
<proteinExistence type="predicted"/>
<protein>
    <submittedName>
        <fullName evidence="1">Uncharacterized protein</fullName>
    </submittedName>
</protein>
<evidence type="ECO:0000313" key="1">
    <source>
        <dbReference type="EMBL" id="MBD2775178.1"/>
    </source>
</evidence>
<name>A0A8J6XIP8_9CYAN</name>
<reference evidence="1" key="1">
    <citation type="submission" date="2020-09" db="EMBL/GenBank/DDBJ databases">
        <title>Iningainema tapete sp. nov. (Scytonemataceae, Cyanobacteria) from greenhouses in central Florida (USA) produces two types of nodularin with biosynthetic potential for microcystin-LR and anabaenopeptins.</title>
        <authorList>
            <person name="Berthold D.E."/>
            <person name="Lefler F.W."/>
            <person name="Huang I.-S."/>
            <person name="Abdulla H."/>
            <person name="Zimba P.V."/>
            <person name="Laughinghouse H.D. IV."/>
        </authorList>
    </citation>
    <scope>NUCLEOTIDE SEQUENCE</scope>
    <source>
        <strain evidence="1">BLCCT55</strain>
    </source>
</reference>
<dbReference type="AlphaFoldDB" id="A0A8J6XIP8"/>
<organism evidence="1 2">
    <name type="scientific">Iningainema tapete BLCC-T55</name>
    <dbReference type="NCBI Taxonomy" id="2748662"/>
    <lineage>
        <taxon>Bacteria</taxon>
        <taxon>Bacillati</taxon>
        <taxon>Cyanobacteriota</taxon>
        <taxon>Cyanophyceae</taxon>
        <taxon>Nostocales</taxon>
        <taxon>Scytonemataceae</taxon>
        <taxon>Iningainema tapete</taxon>
    </lineage>
</organism>
<dbReference type="RefSeq" id="WP_190833229.1">
    <property type="nucleotide sequence ID" value="NZ_CAWPPI010000076.1"/>
</dbReference>
<dbReference type="Proteomes" id="UP000629098">
    <property type="component" value="Unassembled WGS sequence"/>
</dbReference>
<accession>A0A8J6XIP8</accession>
<dbReference type="EMBL" id="JACXAE010000076">
    <property type="protein sequence ID" value="MBD2775178.1"/>
    <property type="molecule type" value="Genomic_DNA"/>
</dbReference>
<keyword evidence="2" id="KW-1185">Reference proteome</keyword>
<sequence length="144" mass="16508">MGPGRRTLRALHLHSSLIATMPCNNGNVAMKNKTTWTNINGSWQHGKTKVIRVPEALAERILEYARAIDASAPISDTAYDIPDRYGDVSQQQEIILQALASYVKWKRKNYHPNQNSKQLNTDTRAWDEFRKFQTMVQENPELLI</sequence>
<comment type="caution">
    <text evidence="1">The sequence shown here is derived from an EMBL/GenBank/DDBJ whole genome shotgun (WGS) entry which is preliminary data.</text>
</comment>